<dbReference type="EMBL" id="CP040428">
    <property type="protein sequence ID" value="QCT20886.1"/>
    <property type="molecule type" value="Genomic_DNA"/>
</dbReference>
<keyword evidence="3" id="KW-1185">Reference proteome</keyword>
<sequence length="69" mass="7270">MSKWFSGMTANVKNFSENEQGVTAIEYALIAVAMATLLAAVLGDQTSGFLGALNDTFEAIKNAILSVTL</sequence>
<gene>
    <name evidence="2" type="ORF">FEM41_15145</name>
</gene>
<feature type="transmembrane region" description="Helical" evidence="1">
    <location>
        <begin position="21"/>
        <end position="42"/>
    </location>
</feature>
<dbReference type="Pfam" id="PF04964">
    <property type="entry name" value="Flp_Fap"/>
    <property type="match status" value="1"/>
</dbReference>
<name>A0A4P8YLJ4_9ENTR</name>
<organism evidence="2 3">
    <name type="scientific">Jejubacter calystegiae</name>
    <dbReference type="NCBI Taxonomy" id="2579935"/>
    <lineage>
        <taxon>Bacteria</taxon>
        <taxon>Pseudomonadati</taxon>
        <taxon>Pseudomonadota</taxon>
        <taxon>Gammaproteobacteria</taxon>
        <taxon>Enterobacterales</taxon>
        <taxon>Enterobacteriaceae</taxon>
        <taxon>Jejubacter</taxon>
    </lineage>
</organism>
<evidence type="ECO:0000313" key="2">
    <source>
        <dbReference type="EMBL" id="QCT20886.1"/>
    </source>
</evidence>
<keyword evidence="1" id="KW-0472">Membrane</keyword>
<protein>
    <submittedName>
        <fullName evidence="2">Flp family type IVb pilin</fullName>
    </submittedName>
</protein>
<evidence type="ECO:0000256" key="1">
    <source>
        <dbReference type="SAM" id="Phobius"/>
    </source>
</evidence>
<accession>A0A4P8YLJ4</accession>
<proteinExistence type="predicted"/>
<keyword evidence="1" id="KW-0812">Transmembrane</keyword>
<dbReference type="KEGG" id="izh:FEM41_15145"/>
<reference evidence="2 3" key="1">
    <citation type="submission" date="2019-05" db="EMBL/GenBank/DDBJ databases">
        <title>Complete genome sequence of Izhakiella calystegiae KSNA2, an endophyte isolated from beach morning glory (Calystegia soldanella).</title>
        <authorList>
            <person name="Jiang L."/>
            <person name="Jeong J.C."/>
            <person name="Kim C.Y."/>
            <person name="Kim D.H."/>
            <person name="Kim S.W."/>
            <person name="Lee j."/>
        </authorList>
    </citation>
    <scope>NUCLEOTIDE SEQUENCE [LARGE SCALE GENOMIC DNA]</scope>
    <source>
        <strain evidence="2 3">KSNA2</strain>
    </source>
</reference>
<dbReference type="InterPro" id="IPR007047">
    <property type="entry name" value="Flp_Fap"/>
</dbReference>
<dbReference type="RefSeq" id="WP_138096915.1">
    <property type="nucleotide sequence ID" value="NZ_CP040428.1"/>
</dbReference>
<dbReference type="Proteomes" id="UP000302163">
    <property type="component" value="Chromosome"/>
</dbReference>
<evidence type="ECO:0000313" key="3">
    <source>
        <dbReference type="Proteomes" id="UP000302163"/>
    </source>
</evidence>
<dbReference type="AlphaFoldDB" id="A0A4P8YLJ4"/>
<keyword evidence="1" id="KW-1133">Transmembrane helix</keyword>